<accession>A0ABR1WAV0</accession>
<evidence type="ECO:0000313" key="1">
    <source>
        <dbReference type="EMBL" id="KAK8079309.1"/>
    </source>
</evidence>
<gene>
    <name evidence="1" type="ORF">PG994_003116</name>
</gene>
<dbReference type="EMBL" id="JAQQWL010000003">
    <property type="protein sequence ID" value="KAK8079309.1"/>
    <property type="molecule type" value="Genomic_DNA"/>
</dbReference>
<dbReference type="GeneID" id="92087588"/>
<reference evidence="1 2" key="1">
    <citation type="submission" date="2023-01" db="EMBL/GenBank/DDBJ databases">
        <title>Analysis of 21 Apiospora genomes using comparative genomics revels a genus with tremendous synthesis potential of carbohydrate active enzymes and secondary metabolites.</title>
        <authorList>
            <person name="Sorensen T."/>
        </authorList>
    </citation>
    <scope>NUCLEOTIDE SEQUENCE [LARGE SCALE GENOMIC DNA]</scope>
    <source>
        <strain evidence="1 2">CBS 135458</strain>
    </source>
</reference>
<name>A0ABR1WAV0_9PEZI</name>
<dbReference type="RefSeq" id="XP_066720380.1">
    <property type="nucleotide sequence ID" value="XM_066854525.1"/>
</dbReference>
<dbReference type="Proteomes" id="UP001480595">
    <property type="component" value="Unassembled WGS sequence"/>
</dbReference>
<organism evidence="1 2">
    <name type="scientific">Apiospora phragmitis</name>
    <dbReference type="NCBI Taxonomy" id="2905665"/>
    <lineage>
        <taxon>Eukaryota</taxon>
        <taxon>Fungi</taxon>
        <taxon>Dikarya</taxon>
        <taxon>Ascomycota</taxon>
        <taxon>Pezizomycotina</taxon>
        <taxon>Sordariomycetes</taxon>
        <taxon>Xylariomycetidae</taxon>
        <taxon>Amphisphaeriales</taxon>
        <taxon>Apiosporaceae</taxon>
        <taxon>Apiospora</taxon>
    </lineage>
</organism>
<protein>
    <submittedName>
        <fullName evidence="1">RNA polymerase ii mediator complex component</fullName>
    </submittedName>
</protein>
<comment type="caution">
    <text evidence="1">The sequence shown here is derived from an EMBL/GenBank/DDBJ whole genome shotgun (WGS) entry which is preliminary data.</text>
</comment>
<sequence>MIVANIPASTGEPEVNWILAQHSFVPEMIVPEEFLLDLPINVMVDQMLNFVDLMKKWLKDWVTDGHSPLHHRLLYHTKMPRCVQDAYSTMSLYFLARGPSNQDSIFQLIDDRVTQLFQTRWARNYCQTTSLPFGRLSRVQAMVAYQIIRLFDGDIRMRAHAEADDMWAQTRRSASPISGGDASTSPLNQSIPFDGIVSLDESVVTWKLWILTESIRRTWLASNLIMELYHYIKQGWSQCPGSIPFTLRAGLWEAETAYAWFAAQRNHEDALFVPIFKQPAMMQATSPRQVDEFGHALLGITWGLERMARWHDRMGETLDSPLTERAPVVSN</sequence>
<proteinExistence type="predicted"/>
<keyword evidence="2" id="KW-1185">Reference proteome</keyword>
<evidence type="ECO:0000313" key="2">
    <source>
        <dbReference type="Proteomes" id="UP001480595"/>
    </source>
</evidence>